<evidence type="ECO:0000256" key="2">
    <source>
        <dbReference type="ARBA" id="ARBA00022516"/>
    </source>
</evidence>
<dbReference type="NCBIfam" id="TIGR00513">
    <property type="entry name" value="accA"/>
    <property type="match status" value="1"/>
</dbReference>
<dbReference type="Gene3D" id="3.90.226.10">
    <property type="entry name" value="2-enoyl-CoA Hydratase, Chain A, domain 1"/>
    <property type="match status" value="1"/>
</dbReference>
<keyword evidence="4 10" id="KW-0547">Nucleotide-binding</keyword>
<dbReference type="UniPathway" id="UPA00655">
    <property type="reaction ID" value="UER00711"/>
</dbReference>
<reference evidence="12 14" key="1">
    <citation type="journal article" date="2018" name="Nat. Biotechnol.">
        <title>A standardized bacterial taxonomy based on genome phylogeny substantially revises the tree of life.</title>
        <authorList>
            <person name="Parks D.H."/>
            <person name="Chuvochina M."/>
            <person name="Waite D.W."/>
            <person name="Rinke C."/>
            <person name="Skarshewski A."/>
            <person name="Chaumeil P.A."/>
            <person name="Hugenholtz P."/>
        </authorList>
    </citation>
    <scope>NUCLEOTIDE SEQUENCE [LARGE SCALE GENOMIC DNA]</scope>
    <source>
        <strain evidence="12">UBA9375</strain>
    </source>
</reference>
<feature type="domain" description="CoA carboxyltransferase C-terminal" evidence="11">
    <location>
        <begin position="39"/>
        <end position="293"/>
    </location>
</feature>
<dbReference type="EMBL" id="DQAY01000084">
    <property type="protein sequence ID" value="HCO24219.1"/>
    <property type="molecule type" value="Genomic_DNA"/>
</dbReference>
<dbReference type="InterPro" id="IPR011763">
    <property type="entry name" value="COA_CT_C"/>
</dbReference>
<comment type="subcellular location">
    <subcellularLocation>
        <location evidence="10">Cytoplasm</location>
    </subcellularLocation>
</comment>
<dbReference type="Proteomes" id="UP000322887">
    <property type="component" value="Chromosome"/>
</dbReference>
<sequence length="325" mass="36421">MSVMNQLPFERPIYELEEQLKKIEQEPNPTPNTKDAIRNMRLEITRMKREIFENLDAWDTVKVARHAERPQTLDYLELVFDEFVELHGDKAIGDDRAILTGLAKLDGQKVMFVGQQKGRTLKERTECYYGCAHPEGYRKALSKMKMAEKFGIPIICLIDTPGAYPGIKAEEQGISYNIAINLREMSLLKTPIVCVVIGEGGSGGAIGIGVGDHISVLQYAYYSVITPEGCAGILWKDVKFANEAANALKFTSKNLLELGIIDEVIPEPLGGAHRDHRQMATALKASLSSNLKQLTNIPLDQLVDQRYEKFRKIGKFHETLEVETA</sequence>
<evidence type="ECO:0000256" key="10">
    <source>
        <dbReference type="HAMAP-Rule" id="MF_00823"/>
    </source>
</evidence>
<evidence type="ECO:0000256" key="3">
    <source>
        <dbReference type="ARBA" id="ARBA00022679"/>
    </source>
</evidence>
<comment type="catalytic activity">
    <reaction evidence="9 10">
        <text>N(6)-carboxybiotinyl-L-lysyl-[protein] + acetyl-CoA = N(6)-biotinyl-L-lysyl-[protein] + malonyl-CoA</text>
        <dbReference type="Rhea" id="RHEA:54728"/>
        <dbReference type="Rhea" id="RHEA-COMP:10505"/>
        <dbReference type="Rhea" id="RHEA-COMP:10506"/>
        <dbReference type="ChEBI" id="CHEBI:57288"/>
        <dbReference type="ChEBI" id="CHEBI:57384"/>
        <dbReference type="ChEBI" id="CHEBI:83144"/>
        <dbReference type="ChEBI" id="CHEBI:83145"/>
        <dbReference type="EC" id="2.1.3.15"/>
    </reaction>
</comment>
<evidence type="ECO:0000313" key="14">
    <source>
        <dbReference type="Proteomes" id="UP000263642"/>
    </source>
</evidence>
<keyword evidence="2 10" id="KW-0444">Lipid biosynthesis</keyword>
<keyword evidence="15" id="KW-1185">Reference proteome</keyword>
<dbReference type="GO" id="GO:0016743">
    <property type="term" value="F:carboxyl- or carbamoyltransferase activity"/>
    <property type="evidence" value="ECO:0007669"/>
    <property type="project" value="UniProtKB-UniRule"/>
</dbReference>
<dbReference type="PANTHER" id="PTHR42853">
    <property type="entry name" value="ACETYL-COENZYME A CARBOXYLASE CARBOXYL TRANSFERASE SUBUNIT ALPHA"/>
    <property type="match status" value="1"/>
</dbReference>
<dbReference type="NCBIfam" id="NF004344">
    <property type="entry name" value="PRK05724.1"/>
    <property type="match status" value="1"/>
</dbReference>
<evidence type="ECO:0000256" key="8">
    <source>
        <dbReference type="ARBA" id="ARBA00023160"/>
    </source>
</evidence>
<keyword evidence="6 10" id="KW-0067">ATP-binding</keyword>
<dbReference type="EC" id="2.1.3.15" evidence="10"/>
<reference evidence="13 15" key="2">
    <citation type="submission" date="2019-08" db="EMBL/GenBank/DDBJ databases">
        <title>Deep-cultivation of Planctomycetes and their phenomic and genomic characterization uncovers novel biology.</title>
        <authorList>
            <person name="Wiegand S."/>
            <person name="Jogler M."/>
            <person name="Boedeker C."/>
            <person name="Pinto D."/>
            <person name="Vollmers J."/>
            <person name="Rivas-Marin E."/>
            <person name="Kohn T."/>
            <person name="Peeters S.H."/>
            <person name="Heuer A."/>
            <person name="Rast P."/>
            <person name="Oberbeckmann S."/>
            <person name="Bunk B."/>
            <person name="Jeske O."/>
            <person name="Meyerdierks A."/>
            <person name="Storesund J.E."/>
            <person name="Kallscheuer N."/>
            <person name="Luecker S."/>
            <person name="Lage O.M."/>
            <person name="Pohl T."/>
            <person name="Merkel B.J."/>
            <person name="Hornburger P."/>
            <person name="Mueller R.-W."/>
            <person name="Bruemmer F."/>
            <person name="Labrenz M."/>
            <person name="Spormann A.M."/>
            <person name="Op den Camp H."/>
            <person name="Overmann J."/>
            <person name="Amann R."/>
            <person name="Jetten M.S.M."/>
            <person name="Mascher T."/>
            <person name="Medema M.H."/>
            <person name="Devos D.P."/>
            <person name="Kaster A.-K."/>
            <person name="Ovreas L."/>
            <person name="Rohde M."/>
            <person name="Galperin M.Y."/>
            <person name="Jogler C."/>
        </authorList>
    </citation>
    <scope>NUCLEOTIDE SEQUENCE [LARGE SCALE GENOMIC DNA]</scope>
    <source>
        <strain evidence="13 15">DSM 8797</strain>
    </source>
</reference>
<dbReference type="GO" id="GO:0005524">
    <property type="term" value="F:ATP binding"/>
    <property type="evidence" value="ECO:0007669"/>
    <property type="project" value="UniProtKB-KW"/>
</dbReference>
<keyword evidence="13" id="KW-0436">Ligase</keyword>
<dbReference type="PRINTS" id="PR01069">
    <property type="entry name" value="ACCCTRFRASEA"/>
</dbReference>
<evidence type="ECO:0000256" key="6">
    <source>
        <dbReference type="ARBA" id="ARBA00022840"/>
    </source>
</evidence>
<proteinExistence type="inferred from homology"/>
<evidence type="ECO:0000313" key="15">
    <source>
        <dbReference type="Proteomes" id="UP000322887"/>
    </source>
</evidence>
<accession>A0A3D3R633</accession>
<keyword evidence="3 10" id="KW-0808">Transferase</keyword>
<accession>A0A517X9Y1</accession>
<evidence type="ECO:0000256" key="5">
    <source>
        <dbReference type="ARBA" id="ARBA00022832"/>
    </source>
</evidence>
<evidence type="ECO:0000256" key="4">
    <source>
        <dbReference type="ARBA" id="ARBA00022741"/>
    </source>
</evidence>
<dbReference type="AlphaFoldDB" id="A0A3D3R633"/>
<comment type="pathway">
    <text evidence="1 10">Lipid metabolism; malonyl-CoA biosynthesis; malonyl-CoA from acetyl-CoA: step 1/1.</text>
</comment>
<dbReference type="NCBIfam" id="NF041504">
    <property type="entry name" value="AccA_sub"/>
    <property type="match status" value="1"/>
</dbReference>
<dbReference type="HAMAP" id="MF_00823">
    <property type="entry name" value="AcetylCoA_CT_alpha"/>
    <property type="match status" value="1"/>
</dbReference>
<keyword evidence="8 10" id="KW-0275">Fatty acid biosynthesis</keyword>
<dbReference type="Pfam" id="PF03255">
    <property type="entry name" value="ACCA"/>
    <property type="match status" value="1"/>
</dbReference>
<evidence type="ECO:0000313" key="13">
    <source>
        <dbReference type="EMBL" id="QEG16311.1"/>
    </source>
</evidence>
<keyword evidence="5 10" id="KW-0276">Fatty acid metabolism</keyword>
<evidence type="ECO:0000313" key="12">
    <source>
        <dbReference type="EMBL" id="HCO24219.1"/>
    </source>
</evidence>
<comment type="subunit">
    <text evidence="10">Acetyl-CoA carboxylase is a heterohexamer composed of biotin carboxyl carrier protein (AccB), biotin carboxylase (AccC) and two subunits each of ACCase subunit alpha (AccA) and ACCase subunit beta (AccD).</text>
</comment>
<dbReference type="EMBL" id="CP042910">
    <property type="protein sequence ID" value="QEG16311.1"/>
    <property type="molecule type" value="Genomic_DNA"/>
</dbReference>
<keyword evidence="7 10" id="KW-0443">Lipid metabolism</keyword>
<dbReference type="GO" id="GO:0003989">
    <property type="term" value="F:acetyl-CoA carboxylase activity"/>
    <property type="evidence" value="ECO:0007669"/>
    <property type="project" value="InterPro"/>
</dbReference>
<dbReference type="InterPro" id="IPR029045">
    <property type="entry name" value="ClpP/crotonase-like_dom_sf"/>
</dbReference>
<protein>
    <recommendedName>
        <fullName evidence="10">Acetyl-coenzyme A carboxylase carboxyl transferase subunit alpha</fullName>
        <shortName evidence="10">ACCase subunit alpha</shortName>
        <shortName evidence="10">Acetyl-CoA carboxylase carboxyltransferase subunit alpha</shortName>
        <ecNumber evidence="10">2.1.3.15</ecNumber>
    </recommendedName>
</protein>
<dbReference type="PANTHER" id="PTHR42853:SF3">
    <property type="entry name" value="ACETYL-COENZYME A CARBOXYLASE CARBOXYL TRANSFERASE SUBUNIT ALPHA, CHLOROPLASTIC"/>
    <property type="match status" value="1"/>
</dbReference>
<dbReference type="GO" id="GO:0009317">
    <property type="term" value="C:acetyl-CoA carboxylase complex"/>
    <property type="evidence" value="ECO:0007669"/>
    <property type="project" value="InterPro"/>
</dbReference>
<organism evidence="12 14">
    <name type="scientific">Gimesia maris</name>
    <dbReference type="NCBI Taxonomy" id="122"/>
    <lineage>
        <taxon>Bacteria</taxon>
        <taxon>Pseudomonadati</taxon>
        <taxon>Planctomycetota</taxon>
        <taxon>Planctomycetia</taxon>
        <taxon>Planctomycetales</taxon>
        <taxon>Planctomycetaceae</taxon>
        <taxon>Gimesia</taxon>
    </lineage>
</organism>
<dbReference type="GO" id="GO:0006633">
    <property type="term" value="P:fatty acid biosynthetic process"/>
    <property type="evidence" value="ECO:0007669"/>
    <property type="project" value="UniProtKB-KW"/>
</dbReference>
<keyword evidence="10" id="KW-0963">Cytoplasm</keyword>
<evidence type="ECO:0000256" key="9">
    <source>
        <dbReference type="ARBA" id="ARBA00049152"/>
    </source>
</evidence>
<dbReference type="InterPro" id="IPR001095">
    <property type="entry name" value="Acetyl_CoA_COase_a_su"/>
</dbReference>
<evidence type="ECO:0000256" key="1">
    <source>
        <dbReference type="ARBA" id="ARBA00004956"/>
    </source>
</evidence>
<evidence type="ECO:0000256" key="7">
    <source>
        <dbReference type="ARBA" id="ARBA00023098"/>
    </source>
</evidence>
<name>A0A3D3R633_9PLAN</name>
<gene>
    <name evidence="10 13" type="primary">accA</name>
    <name evidence="12" type="ORF">DIT97_14685</name>
    <name evidence="13" type="ORF">GmarT_21740</name>
</gene>
<dbReference type="PROSITE" id="PS50989">
    <property type="entry name" value="COA_CT_CTER"/>
    <property type="match status" value="1"/>
</dbReference>
<dbReference type="GO" id="GO:2001295">
    <property type="term" value="P:malonyl-CoA biosynthetic process"/>
    <property type="evidence" value="ECO:0007669"/>
    <property type="project" value="UniProtKB-UniRule"/>
</dbReference>
<comment type="similarity">
    <text evidence="10">Belongs to the AccA family.</text>
</comment>
<dbReference type="Proteomes" id="UP000263642">
    <property type="component" value="Unassembled WGS sequence"/>
</dbReference>
<dbReference type="SUPFAM" id="SSF52096">
    <property type="entry name" value="ClpP/crotonase"/>
    <property type="match status" value="1"/>
</dbReference>
<evidence type="ECO:0000259" key="11">
    <source>
        <dbReference type="PROSITE" id="PS50989"/>
    </source>
</evidence>
<comment type="function">
    <text evidence="10">Component of the acetyl coenzyme A carboxylase (ACC) complex. First, biotin carboxylase catalyzes the carboxylation of biotin on its carrier protein (BCCP) and then the CO(2) group is transferred by the carboxyltransferase to acetyl-CoA to form malonyl-CoA.</text>
</comment>